<reference evidence="30" key="1">
    <citation type="submission" date="2003-08" db="EMBL/GenBank/DDBJ databases">
        <authorList>
            <person name="Birren B."/>
            <person name="Nusbaum C."/>
            <person name="Abebe A."/>
            <person name="Abouelleil A."/>
            <person name="Adekoya E."/>
            <person name="Ait-zahra M."/>
            <person name="Allen N."/>
            <person name="Allen T."/>
            <person name="An P."/>
            <person name="Anderson M."/>
            <person name="Anderson S."/>
            <person name="Arachchi H."/>
            <person name="Armbruster J."/>
            <person name="Bachantsang P."/>
            <person name="Baldwin J."/>
            <person name="Barry A."/>
            <person name="Bayul T."/>
            <person name="Blitshsteyn B."/>
            <person name="Bloom T."/>
            <person name="Blye J."/>
            <person name="Boguslavskiy L."/>
            <person name="Borowsky M."/>
            <person name="Boukhgalter B."/>
            <person name="Brunache A."/>
            <person name="Butler J."/>
            <person name="Calixte N."/>
            <person name="Calvo S."/>
            <person name="Camarata J."/>
            <person name="Campo K."/>
            <person name="Chang J."/>
            <person name="Cheshatsang Y."/>
            <person name="Citroen M."/>
            <person name="Collymore A."/>
            <person name="Considine T."/>
            <person name="Cook A."/>
            <person name="Cooke P."/>
            <person name="Corum B."/>
            <person name="Cuomo C."/>
            <person name="David R."/>
            <person name="Dawoe T."/>
            <person name="Degray S."/>
            <person name="Dodge S."/>
            <person name="Dooley K."/>
            <person name="Dorje P."/>
            <person name="Dorjee K."/>
            <person name="Dorris L."/>
            <person name="Duffey N."/>
            <person name="Dupes A."/>
            <person name="Elkins T."/>
            <person name="Engels R."/>
            <person name="Erickson J."/>
            <person name="Farina A."/>
            <person name="Faro S."/>
            <person name="Ferreira P."/>
            <person name="Fischer H."/>
            <person name="Fitzgerald M."/>
            <person name="Foley K."/>
            <person name="Gage D."/>
            <person name="Galagan J."/>
            <person name="Gearin G."/>
            <person name="Gnerre S."/>
            <person name="Gnirke A."/>
            <person name="Goyette A."/>
            <person name="Graham J."/>
            <person name="Grandbois E."/>
            <person name="Gyaltsen K."/>
            <person name="Hafez N."/>
            <person name="Hagopian D."/>
            <person name="Hagos B."/>
            <person name="Hall J."/>
            <person name="Hatcher B."/>
            <person name="Heller A."/>
            <person name="Higgins H."/>
            <person name="Honan T."/>
            <person name="Horn A."/>
            <person name="Houde N."/>
            <person name="Hughes L."/>
            <person name="Hulme W."/>
            <person name="Husby E."/>
            <person name="Iliev I."/>
            <person name="Jaffe D."/>
            <person name="Jones C."/>
            <person name="Kamal M."/>
            <person name="Kamat A."/>
            <person name="Kamvysselis M."/>
            <person name="Karlsson E."/>
            <person name="Kells C."/>
            <person name="Kieu A."/>
            <person name="Kisner P."/>
            <person name="Kodira C."/>
            <person name="Kulbokas E."/>
            <person name="Labutti K."/>
            <person name="Lama D."/>
            <person name="Landers T."/>
            <person name="Leger J."/>
            <person name="Levine S."/>
            <person name="Lewis D."/>
            <person name="Lewis T."/>
            <person name="Lindblad-toh K."/>
            <person name="Liu X."/>
            <person name="Lokyitsang T."/>
            <person name="Lokyitsang Y."/>
            <person name="Lucien O."/>
            <person name="Lui A."/>
            <person name="Ma L.J."/>
            <person name="Mabbitt R."/>
            <person name="Macdonald J."/>
            <person name="Maclean C."/>
            <person name="Major J."/>
            <person name="Manning J."/>
            <person name="Marabella R."/>
            <person name="Maru K."/>
            <person name="Matthews C."/>
            <person name="Mauceli E."/>
            <person name="Mccarthy M."/>
            <person name="Mcdonough S."/>
            <person name="Mcghee T."/>
            <person name="Meldrim J."/>
            <person name="Meneus L."/>
            <person name="Mesirov J."/>
            <person name="Mihalev A."/>
            <person name="Mihova T."/>
            <person name="Mikkelsen T."/>
            <person name="Mlenga V."/>
            <person name="Moru K."/>
            <person name="Mozes J."/>
            <person name="Mulrain L."/>
            <person name="Munson G."/>
            <person name="Naylor J."/>
            <person name="Newes C."/>
            <person name="Nguyen C."/>
            <person name="Nguyen N."/>
            <person name="Nguyen T."/>
            <person name="Nicol R."/>
            <person name="Nielsen C."/>
            <person name="Nizzari M."/>
            <person name="Norbu C."/>
            <person name="Norbu N."/>
            <person name="O'donnell P."/>
            <person name="Okoawo O."/>
            <person name="O'leary S."/>
            <person name="Omotosho B."/>
            <person name="O'neill K."/>
            <person name="Osman S."/>
            <person name="Parker S."/>
            <person name="Perrin D."/>
            <person name="Phunkhang P."/>
            <person name="Piqani B."/>
            <person name="Purcell S."/>
            <person name="Rachupka T."/>
            <person name="Ramasamy U."/>
            <person name="Rameau R."/>
            <person name="Ray V."/>
            <person name="Raymond C."/>
            <person name="Retta R."/>
            <person name="Richardson S."/>
            <person name="Rise C."/>
            <person name="Rodriguez J."/>
            <person name="Rogers J."/>
            <person name="Rogov P."/>
            <person name="Rutman M."/>
            <person name="Schupbach R."/>
            <person name="Seaman C."/>
            <person name="Settipalli S."/>
            <person name="Sharpe T."/>
            <person name="Sheridan J."/>
            <person name="Sherpa N."/>
            <person name="Shi J."/>
            <person name="Smirnov S."/>
            <person name="Smith C."/>
            <person name="Sougnez C."/>
            <person name="Spencer B."/>
            <person name="Stalker J."/>
            <person name="Stange-thomann N."/>
            <person name="Stavropoulos S."/>
            <person name="Stetson K."/>
            <person name="Stone C."/>
            <person name="Stone S."/>
            <person name="Stubbs M."/>
            <person name="Talamas J."/>
            <person name="Tchuinga P."/>
            <person name="Tenzing P."/>
            <person name="Tesfaye S."/>
            <person name="Theodore J."/>
            <person name="Thoulutsang Y."/>
            <person name="Topham K."/>
            <person name="Towey S."/>
            <person name="Tsamla T."/>
            <person name="Tsomo N."/>
            <person name="Vallee D."/>
            <person name="Vassiliev H."/>
            <person name="Venkataraman V."/>
            <person name="Vinson J."/>
            <person name="Vo A."/>
            <person name="Wade C."/>
            <person name="Wang S."/>
            <person name="Wangchuk T."/>
            <person name="Wangdi T."/>
            <person name="Whittaker C."/>
            <person name="Wilkinson J."/>
            <person name="Wu Y."/>
            <person name="Wyman D."/>
            <person name="Yadav S."/>
            <person name="Yang S."/>
            <person name="Yang X."/>
            <person name="Yeager S."/>
            <person name="Yee E."/>
            <person name="Young G."/>
            <person name="Zainoun J."/>
            <person name="Zembeck L."/>
            <person name="Zimmer A."/>
            <person name="Zody M."/>
            <person name="Lander E."/>
        </authorList>
    </citation>
    <scope>NUCLEOTIDE SEQUENCE [LARGE SCALE GENOMIC DNA]</scope>
</reference>
<comment type="similarity">
    <text evidence="5">Belongs to the glycosyltransferase 47 family.</text>
</comment>
<dbReference type="Proteomes" id="UP000007875">
    <property type="component" value="Unassembled WGS sequence"/>
</dbReference>
<dbReference type="FunCoup" id="H2ZHK4">
    <property type="interactions" value="174"/>
</dbReference>
<comment type="catalytic activity">
    <reaction evidence="18">
        <text>3-O-(beta-D-GlcA-(1-&gt;3)-beta-D-Gal-(1-&gt;3)-beta-D-Gal-(1-&gt;4)-beta-D-Xyl)-L-seryl-[protein] + UDP-N-acetyl-alpha-D-glucosamine = 3-O-(alpha-D-GlcNAc-(1-&gt;4)-beta-D-GlcA-(1-&gt;3)-beta-D-Gal-(1-&gt;3)-beta-D-Gal-(1-&gt;4)-beta-D-Xyl)-L-seryl-[protein] + UDP + H(+)</text>
        <dbReference type="Rhea" id="RHEA:16221"/>
        <dbReference type="Rhea" id="RHEA-COMP:12573"/>
        <dbReference type="Rhea" id="RHEA-COMP:12574"/>
        <dbReference type="ChEBI" id="CHEBI:15378"/>
        <dbReference type="ChEBI" id="CHEBI:57705"/>
        <dbReference type="ChEBI" id="CHEBI:58223"/>
        <dbReference type="ChEBI" id="CHEBI:132093"/>
        <dbReference type="ChEBI" id="CHEBI:132104"/>
        <dbReference type="EC" id="2.4.1.223"/>
    </reaction>
</comment>
<evidence type="ECO:0000256" key="25">
    <source>
        <dbReference type="ARBA" id="ARBA00083226"/>
    </source>
</evidence>
<dbReference type="FunFam" id="3.90.550.10:FF:000033">
    <property type="entry name" value="Exostosin-like glycosyltransferase 3"/>
    <property type="match status" value="1"/>
</dbReference>
<feature type="coiled-coil region" evidence="26">
    <location>
        <begin position="11"/>
        <end position="73"/>
    </location>
</feature>
<dbReference type="InterPro" id="IPR015338">
    <property type="entry name" value="GT64_dom"/>
</dbReference>
<dbReference type="PANTHER" id="PTHR48261:SF4">
    <property type="entry name" value="EXOSTOSIN LIKE GLYCOSYLTRANSFERASE 3"/>
    <property type="match status" value="1"/>
</dbReference>
<evidence type="ECO:0000256" key="18">
    <source>
        <dbReference type="ARBA" id="ARBA00050948"/>
    </source>
</evidence>
<keyword evidence="9" id="KW-0479">Metal-binding</keyword>
<reference evidence="29" key="2">
    <citation type="submission" date="2025-08" db="UniProtKB">
        <authorList>
            <consortium name="Ensembl"/>
        </authorList>
    </citation>
    <scope>IDENTIFICATION</scope>
</reference>
<keyword evidence="17" id="KW-0464">Manganese</keyword>
<feature type="domain" description="Glycosyl transferase 64" evidence="28">
    <location>
        <begin position="609"/>
        <end position="850"/>
    </location>
</feature>
<keyword evidence="30" id="KW-1185">Reference proteome</keyword>
<dbReference type="eggNOG" id="KOG2264">
    <property type="taxonomic scope" value="Eukaryota"/>
</dbReference>
<dbReference type="GO" id="GO:0001888">
    <property type="term" value="F:glucuronyl-galactosyl-proteoglycan 4-alpha-N-acetylglucosaminyltransferase activity"/>
    <property type="evidence" value="ECO:0007669"/>
    <property type="project" value="UniProtKB-EC"/>
</dbReference>
<keyword evidence="13" id="KW-0333">Golgi apparatus</keyword>
<keyword evidence="15" id="KW-1015">Disulfide bond</keyword>
<organism evidence="29 30">
    <name type="scientific">Ciona savignyi</name>
    <name type="common">Pacific transparent sea squirt</name>
    <dbReference type="NCBI Taxonomy" id="51511"/>
    <lineage>
        <taxon>Eukaryota</taxon>
        <taxon>Metazoa</taxon>
        <taxon>Chordata</taxon>
        <taxon>Tunicata</taxon>
        <taxon>Ascidiacea</taxon>
        <taxon>Phlebobranchia</taxon>
        <taxon>Cionidae</taxon>
        <taxon>Ciona</taxon>
    </lineage>
</organism>
<comment type="function">
    <text evidence="19">Receptor for REG3A, REG3B and REG3G, induces the activation of downstream signaling pathways such as PI3K-AKT or RAS-RAF-MEK-ERK signaling pathway. Required for the function of REG3A in regulating keratinocyte proliferation and differentiation. Required for the inhibition of skin inflammation mediated by REG3A through the activation of PI3K-AKT-STAT3 pathway. Required for the function of REG3A and REG3G in glucose tolerance in pancreas. Expressed in microglia, is activated by nociceptor-derived REG3G in response to endotoxins, leading to the inhibition of kynurenine pathway to prevent endotoxic death.</text>
</comment>
<dbReference type="EC" id="2.4.1.223" evidence="22"/>
<dbReference type="PANTHER" id="PTHR48261">
    <property type="entry name" value="ACETYLGLUCOSAMINYLTRANSFERASE"/>
    <property type="match status" value="1"/>
</dbReference>
<dbReference type="Pfam" id="PF09258">
    <property type="entry name" value="Glyco_transf_64"/>
    <property type="match status" value="1"/>
</dbReference>
<evidence type="ECO:0000256" key="13">
    <source>
        <dbReference type="ARBA" id="ARBA00023034"/>
    </source>
</evidence>
<dbReference type="InterPro" id="IPR040911">
    <property type="entry name" value="Exostosin_GT47"/>
</dbReference>
<evidence type="ECO:0000313" key="29">
    <source>
        <dbReference type="Ensembl" id="ENSCSAVP00000017070.1"/>
    </source>
</evidence>
<evidence type="ECO:0000256" key="14">
    <source>
        <dbReference type="ARBA" id="ARBA00023136"/>
    </source>
</evidence>
<dbReference type="OMA" id="KFMGSHT"/>
<evidence type="ECO:0000256" key="19">
    <source>
        <dbReference type="ARBA" id="ARBA00058348"/>
    </source>
</evidence>
<evidence type="ECO:0000259" key="27">
    <source>
        <dbReference type="Pfam" id="PF03016"/>
    </source>
</evidence>
<dbReference type="GO" id="GO:0051897">
    <property type="term" value="P:positive regulation of phosphatidylinositol 3-kinase/protein kinase B signal transduction"/>
    <property type="evidence" value="ECO:0007669"/>
    <property type="project" value="UniProtKB-ARBA"/>
</dbReference>
<evidence type="ECO:0000256" key="10">
    <source>
        <dbReference type="ARBA" id="ARBA00022824"/>
    </source>
</evidence>
<evidence type="ECO:0000259" key="28">
    <source>
        <dbReference type="Pfam" id="PF09258"/>
    </source>
</evidence>
<keyword evidence="12" id="KW-1133">Transmembrane helix</keyword>
<comment type="pathway">
    <text evidence="4">Glycan metabolism; heparan sulfate biosynthesis.</text>
</comment>
<dbReference type="AlphaFoldDB" id="H2ZHK4"/>
<evidence type="ECO:0000256" key="1">
    <source>
        <dbReference type="ARBA" id="ARBA00001936"/>
    </source>
</evidence>
<dbReference type="InterPro" id="IPR029044">
    <property type="entry name" value="Nucleotide-diphossugar_trans"/>
</dbReference>
<keyword evidence="11" id="KW-0735">Signal-anchor</keyword>
<dbReference type="SUPFAM" id="SSF53448">
    <property type="entry name" value="Nucleotide-diphospho-sugar transferases"/>
    <property type="match status" value="1"/>
</dbReference>
<evidence type="ECO:0000313" key="30">
    <source>
        <dbReference type="Proteomes" id="UP000007875"/>
    </source>
</evidence>
<dbReference type="Pfam" id="PF03016">
    <property type="entry name" value="Exostosin_GT47"/>
    <property type="match status" value="1"/>
</dbReference>
<proteinExistence type="inferred from homology"/>
<dbReference type="Gene3D" id="3.90.550.10">
    <property type="entry name" value="Spore Coat Polysaccharide Biosynthesis Protein SpsA, Chain A"/>
    <property type="match status" value="1"/>
</dbReference>
<keyword evidence="7" id="KW-0808">Transferase</keyword>
<dbReference type="GO" id="GO:0046872">
    <property type="term" value="F:metal ion binding"/>
    <property type="evidence" value="ECO:0007669"/>
    <property type="project" value="UniProtKB-KW"/>
</dbReference>
<evidence type="ECO:0000256" key="24">
    <source>
        <dbReference type="ARBA" id="ARBA00079618"/>
    </source>
</evidence>
<evidence type="ECO:0000256" key="11">
    <source>
        <dbReference type="ARBA" id="ARBA00022968"/>
    </source>
</evidence>
<protein>
    <recommendedName>
        <fullName evidence="23">Exostosin-like 3</fullName>
        <ecNumber evidence="22">2.4.1.223</ecNumber>
    </recommendedName>
    <alternativeName>
        <fullName evidence="25">Glucuronyl-galactosyl-proteoglycan 4-alpha-N-acetylglucosaminyltransferase</fullName>
    </alternativeName>
    <alternativeName>
        <fullName evidence="24">Multiple exostosis-like protein 3</fullName>
    </alternativeName>
</protein>
<keyword evidence="14" id="KW-0472">Membrane</keyword>
<evidence type="ECO:0000256" key="16">
    <source>
        <dbReference type="ARBA" id="ARBA00023180"/>
    </source>
</evidence>
<dbReference type="GO" id="GO:0010838">
    <property type="term" value="P:positive regulation of keratinocyte proliferation"/>
    <property type="evidence" value="ECO:0007669"/>
    <property type="project" value="UniProtKB-ARBA"/>
</dbReference>
<evidence type="ECO:0000256" key="26">
    <source>
        <dbReference type="SAM" id="Coils"/>
    </source>
</evidence>
<feature type="domain" description="Exostosin GT47" evidence="27">
    <location>
        <begin position="122"/>
        <end position="446"/>
    </location>
</feature>
<evidence type="ECO:0000256" key="20">
    <source>
        <dbReference type="ARBA" id="ARBA00058474"/>
    </source>
</evidence>
<dbReference type="GO" id="GO:0016500">
    <property type="term" value="F:protein-hormone receptor activity"/>
    <property type="evidence" value="ECO:0007669"/>
    <property type="project" value="UniProtKB-ARBA"/>
</dbReference>
<keyword evidence="16" id="KW-0325">Glycoprotein</keyword>
<dbReference type="GO" id="GO:0005789">
    <property type="term" value="C:endoplasmic reticulum membrane"/>
    <property type="evidence" value="ECO:0007669"/>
    <property type="project" value="UniProtKB-SubCell"/>
</dbReference>
<dbReference type="GeneTree" id="ENSGT00940000156692"/>
<dbReference type="GO" id="GO:0005794">
    <property type="term" value="C:Golgi apparatus"/>
    <property type="evidence" value="ECO:0007669"/>
    <property type="project" value="UniProtKB-SubCell"/>
</dbReference>
<keyword evidence="6" id="KW-0328">Glycosyltransferase</keyword>
<evidence type="ECO:0000256" key="17">
    <source>
        <dbReference type="ARBA" id="ARBA00023211"/>
    </source>
</evidence>
<sequence>PLSRLTDLKHIDELKRIKRSISTELRELESRRNHIQDDISLQQGRYIALEQSVKKAEGEVQFLKSRIQQLKTEQKEVEKPKLAAPARLLASEDLNVDLTPTSLHYKCQMHSCFDYSRCSLTSQFPVYVYPLNTDNSPFDVTSFVQEAIRISFSTNRYITNDPSTACLYVVVVGEVEASAGVDSKPVISPDAISSWLRSLAYWRGDGRNHLLVYFSHQTTTQNPLKGVDTGRAIVGQTNFEASQFRMGFDAVLPNLPSFKTSKLMKVTFINAIDKIIIFLFENYYVPALRDYALSFQGQWPSNYHAEADGDAALPPDSEFHQILLENMNLMRESVIHGNFMLQVQCQEERIVTPGFSSEWSLCGSEGDRLAVLSRSTFALILPAEDRNLLFTPLFSTRLIEALQSGAIPVLLGTHTRLPFSEFISWEKAAIILPQARVTELPFLLSNIPHAEIISMRRQGRFLYDTYLSTPPQVVESTLALLRTRLQIPALPVEDVPSNVIPHRSYPVVEHVVSPGDAQSEFGIPPIEESTSSPQFTRNYTSVTLDSRDTWNNIPGPFNLYPFTPKDRLLPSDAQFIGSSNGFRPIGGGEGGTGKVYQESLGGNSPWEQFTMVMLTYKREEVLLQAVERLIGLPHLNKIIVVWNSPEPPGAELRWPDVGVKVVVIHPEKNSLNNRFLPWSEINTEAVLSIDDDAHLRHDEILFGFRVWRESRHRVVGFPGRFHAWDPRHGGWSYNSNHTCELSMVLTGAAFLHKYYLYLYSNWMPPAVRAIVDQHMNCEDIAMNFLVSHVTRQSPVKVTSRWTFRCPGCPVALSQSQEHFDERHLCINAFVKIFGYMPLVYTQLRVDSILFKTRLPHDKQKCFKFI</sequence>
<evidence type="ECO:0000256" key="22">
    <source>
        <dbReference type="ARBA" id="ARBA00066812"/>
    </source>
</evidence>
<dbReference type="STRING" id="51511.ENSCSAVP00000017070"/>
<comment type="subunit">
    <text evidence="21">Homodimer; disulfide-linked. Interacts with REG3A.</text>
</comment>
<evidence type="ECO:0000256" key="23">
    <source>
        <dbReference type="ARBA" id="ARBA00074807"/>
    </source>
</evidence>
<evidence type="ECO:0000256" key="8">
    <source>
        <dbReference type="ARBA" id="ARBA00022692"/>
    </source>
</evidence>
<dbReference type="GO" id="GO:0015012">
    <property type="term" value="P:heparan sulfate proteoglycan biosynthetic process"/>
    <property type="evidence" value="ECO:0007669"/>
    <property type="project" value="UniProtKB-ARBA"/>
</dbReference>
<evidence type="ECO:0000256" key="9">
    <source>
        <dbReference type="ARBA" id="ARBA00022723"/>
    </source>
</evidence>
<accession>H2ZHK4</accession>
<evidence type="ECO:0000256" key="21">
    <source>
        <dbReference type="ARBA" id="ARBA00061763"/>
    </source>
</evidence>
<comment type="subcellular location">
    <subcellularLocation>
        <location evidence="3">Endoplasmic reticulum membrane</location>
        <topology evidence="3">Single-pass type II membrane protein</topology>
    </subcellularLocation>
    <subcellularLocation>
        <location evidence="2">Golgi apparatus</location>
    </subcellularLocation>
</comment>
<reference evidence="29" key="3">
    <citation type="submission" date="2025-09" db="UniProtKB">
        <authorList>
            <consortium name="Ensembl"/>
        </authorList>
    </citation>
    <scope>IDENTIFICATION</scope>
</reference>
<dbReference type="Ensembl" id="ENSCSAVT00000017253.1">
    <property type="protein sequence ID" value="ENSCSAVP00000017070.1"/>
    <property type="gene ID" value="ENSCSAVG00000010037.1"/>
</dbReference>
<evidence type="ECO:0000256" key="5">
    <source>
        <dbReference type="ARBA" id="ARBA00010271"/>
    </source>
</evidence>
<evidence type="ECO:0000256" key="6">
    <source>
        <dbReference type="ARBA" id="ARBA00022676"/>
    </source>
</evidence>
<comment type="cofactor">
    <cofactor evidence="1">
        <name>Mn(2+)</name>
        <dbReference type="ChEBI" id="CHEBI:29035"/>
    </cofactor>
</comment>
<keyword evidence="26" id="KW-0175">Coiled coil</keyword>
<evidence type="ECO:0000256" key="12">
    <source>
        <dbReference type="ARBA" id="ARBA00022989"/>
    </source>
</evidence>
<evidence type="ECO:0000256" key="3">
    <source>
        <dbReference type="ARBA" id="ARBA00004648"/>
    </source>
</evidence>
<keyword evidence="8" id="KW-0812">Transmembrane</keyword>
<dbReference type="InParanoid" id="H2ZHK4"/>
<keyword evidence="10" id="KW-0256">Endoplasmic reticulum</keyword>
<evidence type="ECO:0000256" key="15">
    <source>
        <dbReference type="ARBA" id="ARBA00023157"/>
    </source>
</evidence>
<evidence type="ECO:0000256" key="7">
    <source>
        <dbReference type="ARBA" id="ARBA00022679"/>
    </source>
</evidence>
<dbReference type="InterPro" id="IPR004263">
    <property type="entry name" value="Exostosin"/>
</dbReference>
<evidence type="ECO:0000256" key="2">
    <source>
        <dbReference type="ARBA" id="ARBA00004555"/>
    </source>
</evidence>
<comment type="function">
    <text evidence="20">Glycosyltransferase which regulates the biosynthesis of heparan sulfate (HS). Initiates HS synthesis by transferring the first N-acetyl-alpha-D-glucosamine (alpha-GlcNAc) residue (GlcNAcT-I activity) to the tetrasaccharide linker (GlcA-Gal-Gal-Xyl-)Ser core linker. May also transfer alpha-GlcNAc residues during HS elongation (GlcNAcT-II activity). Lacks glucuronyl transferase II (GlcAT-II) activity. Important for both skeletal development and hematopoiesis, through the formation of HS proteoglycans (HSPGs). Through the synthesis of HS, regulates postnatal pancreatic islet maturation and insulin secretion.</text>
</comment>
<name>H2ZHK4_CIOSA</name>
<evidence type="ECO:0000256" key="4">
    <source>
        <dbReference type="ARBA" id="ARBA00005093"/>
    </source>
</evidence>